<evidence type="ECO:0000313" key="1">
    <source>
        <dbReference type="EMBL" id="JAH16188.1"/>
    </source>
</evidence>
<dbReference type="EMBL" id="GBXM01092389">
    <property type="protein sequence ID" value="JAH16188.1"/>
    <property type="molecule type" value="Transcribed_RNA"/>
</dbReference>
<protein>
    <submittedName>
        <fullName evidence="1">Uncharacterized protein</fullName>
    </submittedName>
</protein>
<proteinExistence type="predicted"/>
<accession>A0A0E9QJB8</accession>
<dbReference type="AlphaFoldDB" id="A0A0E9QJB8"/>
<sequence length="65" mass="7730">MSIFIFWLNNSLRKWLQKGLKEAWLSCQTHSGTSHLVLGVSFLPLSEPLKRSHFRFITHTLWKIY</sequence>
<reference evidence="1" key="1">
    <citation type="submission" date="2014-11" db="EMBL/GenBank/DDBJ databases">
        <authorList>
            <person name="Amaro Gonzalez C."/>
        </authorList>
    </citation>
    <scope>NUCLEOTIDE SEQUENCE</scope>
</reference>
<reference evidence="1" key="2">
    <citation type="journal article" date="2015" name="Fish Shellfish Immunol.">
        <title>Early steps in the European eel (Anguilla anguilla)-Vibrio vulnificus interaction in the gills: Role of the RtxA13 toxin.</title>
        <authorList>
            <person name="Callol A."/>
            <person name="Pajuelo D."/>
            <person name="Ebbesson L."/>
            <person name="Teles M."/>
            <person name="MacKenzie S."/>
            <person name="Amaro C."/>
        </authorList>
    </citation>
    <scope>NUCLEOTIDE SEQUENCE</scope>
</reference>
<organism evidence="1">
    <name type="scientific">Anguilla anguilla</name>
    <name type="common">European freshwater eel</name>
    <name type="synonym">Muraena anguilla</name>
    <dbReference type="NCBI Taxonomy" id="7936"/>
    <lineage>
        <taxon>Eukaryota</taxon>
        <taxon>Metazoa</taxon>
        <taxon>Chordata</taxon>
        <taxon>Craniata</taxon>
        <taxon>Vertebrata</taxon>
        <taxon>Euteleostomi</taxon>
        <taxon>Actinopterygii</taxon>
        <taxon>Neopterygii</taxon>
        <taxon>Teleostei</taxon>
        <taxon>Anguilliformes</taxon>
        <taxon>Anguillidae</taxon>
        <taxon>Anguilla</taxon>
    </lineage>
</organism>
<name>A0A0E9QJB8_ANGAN</name>